<protein>
    <submittedName>
        <fullName evidence="1">Uncharacterized protein</fullName>
    </submittedName>
</protein>
<proteinExistence type="predicted"/>
<evidence type="ECO:0000313" key="1">
    <source>
        <dbReference type="EMBL" id="JAH08626.1"/>
    </source>
</evidence>
<reference evidence="1" key="2">
    <citation type="journal article" date="2015" name="Fish Shellfish Immunol.">
        <title>Early steps in the European eel (Anguilla anguilla)-Vibrio vulnificus interaction in the gills: Role of the RtxA13 toxin.</title>
        <authorList>
            <person name="Callol A."/>
            <person name="Pajuelo D."/>
            <person name="Ebbesson L."/>
            <person name="Teles M."/>
            <person name="MacKenzie S."/>
            <person name="Amaro C."/>
        </authorList>
    </citation>
    <scope>NUCLEOTIDE SEQUENCE</scope>
</reference>
<reference evidence="1" key="1">
    <citation type="submission" date="2014-11" db="EMBL/GenBank/DDBJ databases">
        <authorList>
            <person name="Amaro Gonzalez C."/>
        </authorList>
    </citation>
    <scope>NUCLEOTIDE SEQUENCE</scope>
</reference>
<dbReference type="EMBL" id="GBXM01099951">
    <property type="protein sequence ID" value="JAH08626.1"/>
    <property type="molecule type" value="Transcribed_RNA"/>
</dbReference>
<sequence length="28" mass="3133">MARESLHFARCRVGDGAVRSIVLARDFV</sequence>
<accession>A0A0E9PVH5</accession>
<dbReference type="AlphaFoldDB" id="A0A0E9PVH5"/>
<organism evidence="1">
    <name type="scientific">Anguilla anguilla</name>
    <name type="common">European freshwater eel</name>
    <name type="synonym">Muraena anguilla</name>
    <dbReference type="NCBI Taxonomy" id="7936"/>
    <lineage>
        <taxon>Eukaryota</taxon>
        <taxon>Metazoa</taxon>
        <taxon>Chordata</taxon>
        <taxon>Craniata</taxon>
        <taxon>Vertebrata</taxon>
        <taxon>Euteleostomi</taxon>
        <taxon>Actinopterygii</taxon>
        <taxon>Neopterygii</taxon>
        <taxon>Teleostei</taxon>
        <taxon>Anguilliformes</taxon>
        <taxon>Anguillidae</taxon>
        <taxon>Anguilla</taxon>
    </lineage>
</organism>
<name>A0A0E9PVH5_ANGAN</name>